<reference evidence="7 8" key="1">
    <citation type="submission" date="2019-04" db="EMBL/GenBank/DDBJ databases">
        <title>Rhodococcus oryzae sp. nov., a novel actinomycete isolated from rhizosphere soil of rice (Oryza sativa L.).</title>
        <authorList>
            <person name="Li C."/>
        </authorList>
    </citation>
    <scope>NUCLEOTIDE SEQUENCE [LARGE SCALE GENOMIC DNA]</scope>
    <source>
        <strain evidence="7 8">NEAU-CX67</strain>
    </source>
</reference>
<evidence type="ECO:0000256" key="2">
    <source>
        <dbReference type="ARBA" id="ARBA00008814"/>
    </source>
</evidence>
<keyword evidence="3" id="KW-0813">Transport</keyword>
<accession>A0ABY2RRP9</accession>
<gene>
    <name evidence="7" type="ORF">FCG67_02355</name>
</gene>
<dbReference type="PANTHER" id="PTHR30532:SF24">
    <property type="entry name" value="FERRIC ENTEROBACTIN-BINDING PERIPLASMIC PROTEIN FEPB"/>
    <property type="match status" value="1"/>
</dbReference>
<dbReference type="PROSITE" id="PS51257">
    <property type="entry name" value="PROKAR_LIPOPROTEIN"/>
    <property type="match status" value="1"/>
</dbReference>
<feature type="signal peptide" evidence="5">
    <location>
        <begin position="1"/>
        <end position="25"/>
    </location>
</feature>
<evidence type="ECO:0000313" key="7">
    <source>
        <dbReference type="EMBL" id="TJZ81737.1"/>
    </source>
</evidence>
<dbReference type="Proteomes" id="UP000305109">
    <property type="component" value="Unassembled WGS sequence"/>
</dbReference>
<dbReference type="InterPro" id="IPR002491">
    <property type="entry name" value="ABC_transptr_periplasmic_BD"/>
</dbReference>
<dbReference type="SUPFAM" id="SSF53807">
    <property type="entry name" value="Helical backbone' metal receptor"/>
    <property type="match status" value="1"/>
</dbReference>
<dbReference type="EMBL" id="SUMD01000001">
    <property type="protein sequence ID" value="TJZ81737.1"/>
    <property type="molecule type" value="Genomic_DNA"/>
</dbReference>
<feature type="chain" id="PRO_5045621144" evidence="5">
    <location>
        <begin position="26"/>
        <end position="334"/>
    </location>
</feature>
<evidence type="ECO:0000259" key="6">
    <source>
        <dbReference type="PROSITE" id="PS50983"/>
    </source>
</evidence>
<organism evidence="7 8">
    <name type="scientific">Rhodococcus oryzae</name>
    <dbReference type="NCBI Taxonomy" id="2571143"/>
    <lineage>
        <taxon>Bacteria</taxon>
        <taxon>Bacillati</taxon>
        <taxon>Actinomycetota</taxon>
        <taxon>Actinomycetes</taxon>
        <taxon>Mycobacteriales</taxon>
        <taxon>Nocardiaceae</taxon>
        <taxon>Rhodococcus</taxon>
    </lineage>
</organism>
<evidence type="ECO:0000256" key="1">
    <source>
        <dbReference type="ARBA" id="ARBA00004196"/>
    </source>
</evidence>
<proteinExistence type="inferred from homology"/>
<evidence type="ECO:0000256" key="4">
    <source>
        <dbReference type="ARBA" id="ARBA00022729"/>
    </source>
</evidence>
<keyword evidence="8" id="KW-1185">Reference proteome</keyword>
<evidence type="ECO:0000256" key="5">
    <source>
        <dbReference type="SAM" id="SignalP"/>
    </source>
</evidence>
<protein>
    <submittedName>
        <fullName evidence="7">Iron-siderophore ABC transporter substrate-binding protein</fullName>
    </submittedName>
</protein>
<comment type="caution">
    <text evidence="7">The sequence shown here is derived from an EMBL/GenBank/DDBJ whole genome shotgun (WGS) entry which is preliminary data.</text>
</comment>
<keyword evidence="4 5" id="KW-0732">Signal</keyword>
<dbReference type="Pfam" id="PF01497">
    <property type="entry name" value="Peripla_BP_2"/>
    <property type="match status" value="1"/>
</dbReference>
<evidence type="ECO:0000256" key="3">
    <source>
        <dbReference type="ARBA" id="ARBA00022448"/>
    </source>
</evidence>
<sequence length="334" mass="34860">MYRRAILSMSLVAVAGIAIGCSAQADESSAAGAGAGAEPGALPVTLEHAYGSTTISETPQRIAAVGIGDTDVLLSLGITPVLVPAWKGSVDTGIGAWAEPNRGGAAAPPVLANAVSDFDIEAVAAAAPDLILAVNNAIDEDEYRKLSAIAPTVLHAPDQTDWMLPWQDVTTRIGAAVGRPQAAAEQITSVEDTFGAARAENPQFAGKSAILVRAMPDDTFRVYSPTSARGQMLTELGFTMPAQLRDRFGEALYTDVSAENLPLLEADLLVMDNYDASSERLQAMPTFTGLDVVRGGRMVGLDAVTSDAVSMPNPLTIPFVVDDLLERISRTPVG</sequence>
<dbReference type="PANTHER" id="PTHR30532">
    <property type="entry name" value="IRON III DICITRATE-BINDING PERIPLASMIC PROTEIN"/>
    <property type="match status" value="1"/>
</dbReference>
<comment type="subcellular location">
    <subcellularLocation>
        <location evidence="1">Cell envelope</location>
    </subcellularLocation>
</comment>
<dbReference type="CDD" id="cd01146">
    <property type="entry name" value="FhuD"/>
    <property type="match status" value="1"/>
</dbReference>
<comment type="similarity">
    <text evidence="2">Belongs to the bacterial solute-binding protein 8 family.</text>
</comment>
<dbReference type="PROSITE" id="PS50983">
    <property type="entry name" value="FE_B12_PBP"/>
    <property type="match status" value="1"/>
</dbReference>
<dbReference type="Gene3D" id="3.40.50.1980">
    <property type="entry name" value="Nitrogenase molybdenum iron protein domain"/>
    <property type="match status" value="2"/>
</dbReference>
<dbReference type="InterPro" id="IPR051313">
    <property type="entry name" value="Bact_iron-sidero_bind"/>
</dbReference>
<evidence type="ECO:0000313" key="8">
    <source>
        <dbReference type="Proteomes" id="UP000305109"/>
    </source>
</evidence>
<feature type="domain" description="Fe/B12 periplasmic-binding" evidence="6">
    <location>
        <begin position="61"/>
        <end position="332"/>
    </location>
</feature>
<name>A0ABY2RRP9_9NOCA</name>